<dbReference type="PANTHER" id="PTHR24253:SF144">
    <property type="entry name" value="CHYMOTRYPSIN-LIKE PROTEASE CTRL-1-RELATED"/>
    <property type="match status" value="1"/>
</dbReference>
<proteinExistence type="inferred from homology"/>
<dbReference type="PROSITE" id="PS50240">
    <property type="entry name" value="TRYPSIN_DOM"/>
    <property type="match status" value="1"/>
</dbReference>
<dbReference type="Pfam" id="PF00089">
    <property type="entry name" value="Trypsin"/>
    <property type="match status" value="1"/>
</dbReference>
<dbReference type="GeneTree" id="ENSGT00940000154999"/>
<keyword evidence="2" id="KW-0645">Protease</keyword>
<dbReference type="eggNOG" id="KOG3627">
    <property type="taxonomic scope" value="Eukaryota"/>
</dbReference>
<dbReference type="AlphaFoldDB" id="R4GC80"/>
<evidence type="ECO:0000256" key="7">
    <source>
        <dbReference type="ARBA" id="ARBA00023180"/>
    </source>
</evidence>
<keyword evidence="4" id="KW-0378">Hydrolase</keyword>
<dbReference type="InParanoid" id="R4GC80"/>
<dbReference type="SMART" id="SM00020">
    <property type="entry name" value="Tryp_SPc"/>
    <property type="match status" value="1"/>
</dbReference>
<feature type="domain" description="Peptidase S1" evidence="8">
    <location>
        <begin position="5"/>
        <end position="200"/>
    </location>
</feature>
<dbReference type="GO" id="GO:0005576">
    <property type="term" value="C:extracellular region"/>
    <property type="evidence" value="ECO:0007669"/>
    <property type="project" value="UniProtKB-ARBA"/>
</dbReference>
<name>R4GC80_ANOCA</name>
<dbReference type="Bgee" id="ENSACAG00000028847">
    <property type="expression patterns" value="Expressed in ovary and 1 other cell type or tissue"/>
</dbReference>
<reference evidence="9" key="1">
    <citation type="submission" date="2009-12" db="EMBL/GenBank/DDBJ databases">
        <title>The Genome Sequence of Anolis carolinensis (Green Anole Lizard).</title>
        <authorList>
            <consortium name="The Genome Sequencing Platform"/>
            <person name="Di Palma F."/>
            <person name="Alfoldi J."/>
            <person name="Heiman D."/>
            <person name="Young S."/>
            <person name="Grabherr M."/>
            <person name="Johnson J."/>
            <person name="Lander E.S."/>
            <person name="Lindblad-Toh K."/>
        </authorList>
    </citation>
    <scope>NUCLEOTIDE SEQUENCE [LARGE SCALE GENOMIC DNA]</scope>
    <source>
        <strain evidence="9">JBL SC #1</strain>
    </source>
</reference>
<reference evidence="9" key="2">
    <citation type="submission" date="2025-08" db="UniProtKB">
        <authorList>
            <consortium name="Ensembl"/>
        </authorList>
    </citation>
    <scope>IDENTIFICATION</scope>
</reference>
<evidence type="ECO:0000256" key="3">
    <source>
        <dbReference type="ARBA" id="ARBA00022729"/>
    </source>
</evidence>
<dbReference type="CDD" id="cd00190">
    <property type="entry name" value="Tryp_SPc"/>
    <property type="match status" value="1"/>
</dbReference>
<dbReference type="PROSITE" id="PS00134">
    <property type="entry name" value="TRYPSIN_HIS"/>
    <property type="match status" value="1"/>
</dbReference>
<reference evidence="9" key="3">
    <citation type="submission" date="2025-09" db="UniProtKB">
        <authorList>
            <consortium name="Ensembl"/>
        </authorList>
    </citation>
    <scope>IDENTIFICATION</scope>
</reference>
<dbReference type="InterPro" id="IPR018114">
    <property type="entry name" value="TRYPSIN_HIS"/>
</dbReference>
<dbReference type="PANTHER" id="PTHR24253">
    <property type="entry name" value="TRANSMEMBRANE PROTEASE SERINE"/>
    <property type="match status" value="1"/>
</dbReference>
<dbReference type="InterPro" id="IPR001314">
    <property type="entry name" value="Peptidase_S1A"/>
</dbReference>
<evidence type="ECO:0000313" key="9">
    <source>
        <dbReference type="Ensembl" id="ENSACAP00000022938.1"/>
    </source>
</evidence>
<dbReference type="InterPro" id="IPR043504">
    <property type="entry name" value="Peptidase_S1_PA_chymotrypsin"/>
</dbReference>
<keyword evidence="7" id="KW-0325">Glycoprotein</keyword>
<dbReference type="PRINTS" id="PR00722">
    <property type="entry name" value="CHYMOTRYPSIN"/>
</dbReference>
<evidence type="ECO:0000313" key="10">
    <source>
        <dbReference type="Proteomes" id="UP000001646"/>
    </source>
</evidence>
<gene>
    <name evidence="9" type="primary">LOC100552541</name>
</gene>
<evidence type="ECO:0000256" key="2">
    <source>
        <dbReference type="ARBA" id="ARBA00022670"/>
    </source>
</evidence>
<evidence type="ECO:0000256" key="5">
    <source>
        <dbReference type="ARBA" id="ARBA00022825"/>
    </source>
</evidence>
<evidence type="ECO:0000256" key="1">
    <source>
        <dbReference type="ARBA" id="ARBA00009228"/>
    </source>
</evidence>
<dbReference type="InterPro" id="IPR001254">
    <property type="entry name" value="Trypsin_dom"/>
</dbReference>
<keyword evidence="3" id="KW-0732">Signal</keyword>
<dbReference type="SUPFAM" id="SSF50494">
    <property type="entry name" value="Trypsin-like serine proteases"/>
    <property type="match status" value="1"/>
</dbReference>
<protein>
    <recommendedName>
        <fullName evidence="8">Peptidase S1 domain-containing protein</fullName>
    </recommendedName>
</protein>
<dbReference type="STRING" id="28377.ENSACAP00000022938"/>
<evidence type="ECO:0000256" key="4">
    <source>
        <dbReference type="ARBA" id="ARBA00022801"/>
    </source>
</evidence>
<dbReference type="GO" id="GO:0004252">
    <property type="term" value="F:serine-type endopeptidase activity"/>
    <property type="evidence" value="ECO:0007669"/>
    <property type="project" value="InterPro"/>
</dbReference>
<dbReference type="HOGENOM" id="CLU_006842_1_2_1"/>
<organism evidence="9 10">
    <name type="scientific">Anolis carolinensis</name>
    <name type="common">Green anole</name>
    <name type="synonym">American chameleon</name>
    <dbReference type="NCBI Taxonomy" id="28377"/>
    <lineage>
        <taxon>Eukaryota</taxon>
        <taxon>Metazoa</taxon>
        <taxon>Chordata</taxon>
        <taxon>Craniata</taxon>
        <taxon>Vertebrata</taxon>
        <taxon>Euteleostomi</taxon>
        <taxon>Lepidosauria</taxon>
        <taxon>Squamata</taxon>
        <taxon>Bifurcata</taxon>
        <taxon>Unidentata</taxon>
        <taxon>Episquamata</taxon>
        <taxon>Toxicofera</taxon>
        <taxon>Iguania</taxon>
        <taxon>Dactyloidae</taxon>
        <taxon>Anolis</taxon>
    </lineage>
</organism>
<evidence type="ECO:0000259" key="8">
    <source>
        <dbReference type="PROSITE" id="PS50240"/>
    </source>
</evidence>
<keyword evidence="6" id="KW-1015">Disulfide bond</keyword>
<dbReference type="FunFam" id="2.40.10.10:FF:000024">
    <property type="entry name" value="Serine protease 53"/>
    <property type="match status" value="1"/>
</dbReference>
<dbReference type="Proteomes" id="UP000001646">
    <property type="component" value="Unplaced"/>
</dbReference>
<dbReference type="GO" id="GO:0006508">
    <property type="term" value="P:proteolysis"/>
    <property type="evidence" value="ECO:0007669"/>
    <property type="project" value="UniProtKB-KW"/>
</dbReference>
<sequence>MSSRIVGGQASKLGAWPWQVSIRWNRRHFCGGSLVAEQWVLSAAHCFKKNPVSQITVTVGEYQIGNLSTNTQTIPVVQVIRNIEFAGAATRGDIALLRLQRPLKYTPYILPVCVPHPSVVFSEGMPCWVTGWGNIQYEGPLSFPKILREVEVLLIEVDRCNELFSVPQPGSNGSRPILDSMICAGYEHGGKDACQVRICT</sequence>
<comment type="similarity">
    <text evidence="1">Belongs to the peptidase S1 family. Snake venom subfamily.</text>
</comment>
<dbReference type="Ensembl" id="ENSACAT00000030357.2">
    <property type="protein sequence ID" value="ENSACAP00000022938.1"/>
    <property type="gene ID" value="ENSACAG00000028847.2"/>
</dbReference>
<dbReference type="Gene3D" id="2.40.10.10">
    <property type="entry name" value="Trypsin-like serine proteases"/>
    <property type="match status" value="1"/>
</dbReference>
<keyword evidence="5" id="KW-0720">Serine protease</keyword>
<keyword evidence="10" id="KW-1185">Reference proteome</keyword>
<dbReference type="InterPro" id="IPR009003">
    <property type="entry name" value="Peptidase_S1_PA"/>
</dbReference>
<accession>R4GC80</accession>
<evidence type="ECO:0000256" key="6">
    <source>
        <dbReference type="ARBA" id="ARBA00023157"/>
    </source>
</evidence>
<dbReference type="GO" id="GO:0008236">
    <property type="term" value="F:serine-type peptidase activity"/>
    <property type="evidence" value="ECO:0000318"/>
    <property type="project" value="GO_Central"/>
</dbReference>
<dbReference type="MEROPS" id="S01.074"/>